<evidence type="ECO:0000259" key="1">
    <source>
        <dbReference type="Pfam" id="PF01370"/>
    </source>
</evidence>
<dbReference type="InterPro" id="IPR050177">
    <property type="entry name" value="Lipid_A_modif_metabolic_enz"/>
</dbReference>
<dbReference type="Gene3D" id="3.40.50.720">
    <property type="entry name" value="NAD(P)-binding Rossmann-like Domain"/>
    <property type="match status" value="1"/>
</dbReference>
<dbReference type="InterPro" id="IPR014710">
    <property type="entry name" value="RmlC-like_jellyroll"/>
</dbReference>
<accession>A0ABS8CRC7</accession>
<proteinExistence type="predicted"/>
<evidence type="ECO:0000313" key="3">
    <source>
        <dbReference type="EMBL" id="MCB5411955.1"/>
    </source>
</evidence>
<name>A0ABS8CRC7_9RHOB</name>
<reference evidence="3 4" key="1">
    <citation type="submission" date="2020-07" db="EMBL/GenBank/DDBJ databases">
        <title>Pseudogemmobacter sp. nov., isolated from poultry manure in Taiwan.</title>
        <authorList>
            <person name="Lin S.-Y."/>
            <person name="Tang Y.-S."/>
            <person name="Young C.-C."/>
        </authorList>
    </citation>
    <scope>NUCLEOTIDE SEQUENCE [LARGE SCALE GENOMIC DNA]</scope>
    <source>
        <strain evidence="3 4">CC-YST710</strain>
    </source>
</reference>
<dbReference type="Pfam" id="PF01370">
    <property type="entry name" value="Epimerase"/>
    <property type="match status" value="1"/>
</dbReference>
<comment type="caution">
    <text evidence="3">The sequence shown here is derived from an EMBL/GenBank/DDBJ whole genome shotgun (WGS) entry which is preliminary data.</text>
</comment>
<dbReference type="EMBL" id="JACDXX010000024">
    <property type="protein sequence ID" value="MCB5411955.1"/>
    <property type="molecule type" value="Genomic_DNA"/>
</dbReference>
<dbReference type="Gene3D" id="2.60.120.10">
    <property type="entry name" value="Jelly Rolls"/>
    <property type="match status" value="1"/>
</dbReference>
<dbReference type="SUPFAM" id="SSF51735">
    <property type="entry name" value="NAD(P)-binding Rossmann-fold domains"/>
    <property type="match status" value="1"/>
</dbReference>
<dbReference type="InterPro" id="IPR011051">
    <property type="entry name" value="RmlC_Cupin_sf"/>
</dbReference>
<sequence>MDGKGAWRDNVFVERLWRSIKYEEVYLRAYASVSEARASIVVDHILHLAGANRPPGKEGFTADNVDYAERILATFRPRGTGASFHYASTTKVTRDDGYGSSKKAGEELVARCGPAAGWATAICRLPNLFGKWCRPHYNSFVATFVEEAAQGQPFSINDPASPVELLNIDDLIDMYLAALAKPEDTGVRYVTNFPTSQTTVGEVSSLIESFRQNHERPELPAVGTGLSKQLNATFLSYLEQTQRVFSLKRFSSETGSFCELFKATQFGQVSALIIEPGASRGNHYHHTKVKNFHLALGQVKLIECDIRGGETLVRTINAGESFWTQPGWVHTLTSTGESSAVLVIWANEIFDQVRPDTFRASN</sequence>
<keyword evidence="4" id="KW-1185">Reference proteome</keyword>
<dbReference type="SUPFAM" id="SSF51182">
    <property type="entry name" value="RmlC-like cupins"/>
    <property type="match status" value="1"/>
</dbReference>
<organism evidence="3 4">
    <name type="scientific">Pseudogemmobacter faecipullorum</name>
    <dbReference type="NCBI Taxonomy" id="2755041"/>
    <lineage>
        <taxon>Bacteria</taxon>
        <taxon>Pseudomonadati</taxon>
        <taxon>Pseudomonadota</taxon>
        <taxon>Alphaproteobacteria</taxon>
        <taxon>Rhodobacterales</taxon>
        <taxon>Paracoccaceae</taxon>
        <taxon>Pseudogemmobacter</taxon>
    </lineage>
</organism>
<feature type="domain" description="Capsular polysaccharide assembling protein CapF C-terminal" evidence="2">
    <location>
        <begin position="253"/>
        <end position="358"/>
    </location>
</feature>
<dbReference type="Pfam" id="PF14667">
    <property type="entry name" value="Polysacc_synt_C"/>
    <property type="match status" value="1"/>
</dbReference>
<gene>
    <name evidence="3" type="ORF">H0485_18360</name>
</gene>
<evidence type="ECO:0000313" key="4">
    <source>
        <dbReference type="Proteomes" id="UP001198571"/>
    </source>
</evidence>
<protein>
    <submittedName>
        <fullName evidence="3">NAD-dependent epimerase/dehydratase family protein</fullName>
    </submittedName>
</protein>
<dbReference type="InterPro" id="IPR029303">
    <property type="entry name" value="CapF_C"/>
</dbReference>
<dbReference type="InterPro" id="IPR001509">
    <property type="entry name" value="Epimerase_deHydtase"/>
</dbReference>
<dbReference type="PANTHER" id="PTHR43245:SF55">
    <property type="entry name" value="NAD(P)-BINDING DOMAIN-CONTAINING PROTEIN"/>
    <property type="match status" value="1"/>
</dbReference>
<feature type="domain" description="NAD-dependent epimerase/dehydratase" evidence="1">
    <location>
        <begin position="23"/>
        <end position="185"/>
    </location>
</feature>
<evidence type="ECO:0000259" key="2">
    <source>
        <dbReference type="Pfam" id="PF14667"/>
    </source>
</evidence>
<dbReference type="Proteomes" id="UP001198571">
    <property type="component" value="Unassembled WGS sequence"/>
</dbReference>
<dbReference type="PANTHER" id="PTHR43245">
    <property type="entry name" value="BIFUNCTIONAL POLYMYXIN RESISTANCE PROTEIN ARNA"/>
    <property type="match status" value="1"/>
</dbReference>
<dbReference type="InterPro" id="IPR036291">
    <property type="entry name" value="NAD(P)-bd_dom_sf"/>
</dbReference>